<keyword evidence="2" id="KW-1185">Reference proteome</keyword>
<dbReference type="AlphaFoldDB" id="A0A225EAP4"/>
<comment type="caution">
    <text evidence="1">The sequence shown here is derived from an EMBL/GenBank/DDBJ whole genome shotgun (WGS) entry which is preliminary data.</text>
</comment>
<gene>
    <name evidence="1" type="ORF">FRUB_01956</name>
</gene>
<evidence type="ECO:0000313" key="1">
    <source>
        <dbReference type="EMBL" id="OWK45625.1"/>
    </source>
</evidence>
<sequence>MQQQLVDAIAAGDAVGVMAAIAAGADVNQPYKYHLIDCSQPRVYYSRGQK</sequence>
<dbReference type="RefSeq" id="WP_161967285.1">
    <property type="nucleotide sequence ID" value="NZ_NIDE01000002.1"/>
</dbReference>
<reference evidence="2" key="1">
    <citation type="submission" date="2017-06" db="EMBL/GenBank/DDBJ databases">
        <title>Genome analysis of Fimbriiglobus ruber SP5, the first member of the order Planctomycetales with confirmed chitinolytic capability.</title>
        <authorList>
            <person name="Ravin N.V."/>
            <person name="Rakitin A.L."/>
            <person name="Ivanova A.A."/>
            <person name="Beletsky A.V."/>
            <person name="Kulichevskaya I.S."/>
            <person name="Mardanov A.V."/>
            <person name="Dedysh S.N."/>
        </authorList>
    </citation>
    <scope>NUCLEOTIDE SEQUENCE [LARGE SCALE GENOMIC DNA]</scope>
    <source>
        <strain evidence="2">SP5</strain>
    </source>
</reference>
<accession>A0A225EAP4</accession>
<protein>
    <submittedName>
        <fullName evidence="1">Uncharacterized protein</fullName>
    </submittedName>
</protein>
<name>A0A225EAP4_9BACT</name>
<proteinExistence type="predicted"/>
<evidence type="ECO:0000313" key="2">
    <source>
        <dbReference type="Proteomes" id="UP000214646"/>
    </source>
</evidence>
<organism evidence="1 2">
    <name type="scientific">Fimbriiglobus ruber</name>
    <dbReference type="NCBI Taxonomy" id="1908690"/>
    <lineage>
        <taxon>Bacteria</taxon>
        <taxon>Pseudomonadati</taxon>
        <taxon>Planctomycetota</taxon>
        <taxon>Planctomycetia</taxon>
        <taxon>Gemmatales</taxon>
        <taxon>Gemmataceae</taxon>
        <taxon>Fimbriiglobus</taxon>
    </lineage>
</organism>
<dbReference type="Proteomes" id="UP000214646">
    <property type="component" value="Unassembled WGS sequence"/>
</dbReference>
<dbReference type="EMBL" id="NIDE01000002">
    <property type="protein sequence ID" value="OWK45625.1"/>
    <property type="molecule type" value="Genomic_DNA"/>
</dbReference>